<reference evidence="9 10" key="1">
    <citation type="submission" date="2024-04" db="EMBL/GenBank/DDBJ databases">
        <authorList>
            <person name="Fracassetti M."/>
        </authorList>
    </citation>
    <scope>NUCLEOTIDE SEQUENCE [LARGE SCALE GENOMIC DNA]</scope>
</reference>
<comment type="catalytic activity">
    <reaction evidence="7">
        <text>L-glutamate + H(+) = 4-aminobutanoate + CO2</text>
        <dbReference type="Rhea" id="RHEA:17785"/>
        <dbReference type="ChEBI" id="CHEBI:15378"/>
        <dbReference type="ChEBI" id="CHEBI:16526"/>
        <dbReference type="ChEBI" id="CHEBI:29985"/>
        <dbReference type="ChEBI" id="CHEBI:59888"/>
        <dbReference type="EC" id="4.1.1.15"/>
    </reaction>
</comment>
<dbReference type="AlphaFoldDB" id="A0AAV2F894"/>
<evidence type="ECO:0000256" key="3">
    <source>
        <dbReference type="ARBA" id="ARBA00012421"/>
    </source>
</evidence>
<dbReference type="SUPFAM" id="SSF53383">
    <property type="entry name" value="PLP-dependent transferases"/>
    <property type="match status" value="1"/>
</dbReference>
<evidence type="ECO:0000256" key="1">
    <source>
        <dbReference type="ARBA" id="ARBA00001933"/>
    </source>
</evidence>
<evidence type="ECO:0000256" key="7">
    <source>
        <dbReference type="ARBA" id="ARBA00048868"/>
    </source>
</evidence>
<dbReference type="Pfam" id="PF00282">
    <property type="entry name" value="Pyridoxal_deC"/>
    <property type="match status" value="1"/>
</dbReference>
<dbReference type="GO" id="GO:0004351">
    <property type="term" value="F:glutamate decarboxylase activity"/>
    <property type="evidence" value="ECO:0007669"/>
    <property type="project" value="UniProtKB-EC"/>
</dbReference>
<keyword evidence="10" id="KW-1185">Reference proteome</keyword>
<dbReference type="EC" id="4.1.1.15" evidence="3"/>
<dbReference type="GO" id="GO:0005516">
    <property type="term" value="F:calmodulin binding"/>
    <property type="evidence" value="ECO:0007669"/>
    <property type="project" value="UniProtKB-KW"/>
</dbReference>
<evidence type="ECO:0000256" key="6">
    <source>
        <dbReference type="ARBA" id="ARBA00023239"/>
    </source>
</evidence>
<accession>A0AAV2F894</accession>
<keyword evidence="6 8" id="KW-0456">Lyase</keyword>
<dbReference type="GO" id="GO:0006538">
    <property type="term" value="P:L-glutamate catabolic process"/>
    <property type="evidence" value="ECO:0007669"/>
    <property type="project" value="TreeGrafter"/>
</dbReference>
<evidence type="ECO:0000256" key="5">
    <source>
        <dbReference type="ARBA" id="ARBA00022898"/>
    </source>
</evidence>
<dbReference type="GO" id="GO:0030170">
    <property type="term" value="F:pyridoxal phosphate binding"/>
    <property type="evidence" value="ECO:0007669"/>
    <property type="project" value="InterPro"/>
</dbReference>
<proteinExistence type="inferred from homology"/>
<comment type="cofactor">
    <cofactor evidence="1 8">
        <name>pyridoxal 5'-phosphate</name>
        <dbReference type="ChEBI" id="CHEBI:597326"/>
    </cofactor>
</comment>
<evidence type="ECO:0000313" key="10">
    <source>
        <dbReference type="Proteomes" id="UP001497516"/>
    </source>
</evidence>
<dbReference type="Proteomes" id="UP001497516">
    <property type="component" value="Chromosome 6"/>
</dbReference>
<dbReference type="PANTHER" id="PTHR43321">
    <property type="entry name" value="GLUTAMATE DECARBOXYLASE"/>
    <property type="match status" value="1"/>
</dbReference>
<gene>
    <name evidence="9" type="ORF">LTRI10_LOCUS34542</name>
</gene>
<comment type="similarity">
    <text evidence="2 8">Belongs to the group II decarboxylase family.</text>
</comment>
<sequence>MVDENTICAAANLGSMLNGEFEDVKKLNDLLTEKNRVTGWDTPIHVDAASSGFITPFMWPELNGTIASYS</sequence>
<dbReference type="PANTHER" id="PTHR43321:SF3">
    <property type="entry name" value="GLUTAMATE DECARBOXYLASE"/>
    <property type="match status" value="1"/>
</dbReference>
<evidence type="ECO:0000256" key="8">
    <source>
        <dbReference type="RuleBase" id="RU000382"/>
    </source>
</evidence>
<keyword evidence="4" id="KW-0112">Calmodulin-binding</keyword>
<evidence type="ECO:0000256" key="4">
    <source>
        <dbReference type="ARBA" id="ARBA00022860"/>
    </source>
</evidence>
<dbReference type="InterPro" id="IPR015421">
    <property type="entry name" value="PyrdxlP-dep_Trfase_major"/>
</dbReference>
<name>A0AAV2F894_9ROSI</name>
<dbReference type="InterPro" id="IPR015424">
    <property type="entry name" value="PyrdxlP-dep_Trfase"/>
</dbReference>
<organism evidence="9 10">
    <name type="scientific">Linum trigynum</name>
    <dbReference type="NCBI Taxonomy" id="586398"/>
    <lineage>
        <taxon>Eukaryota</taxon>
        <taxon>Viridiplantae</taxon>
        <taxon>Streptophyta</taxon>
        <taxon>Embryophyta</taxon>
        <taxon>Tracheophyta</taxon>
        <taxon>Spermatophyta</taxon>
        <taxon>Magnoliopsida</taxon>
        <taxon>eudicotyledons</taxon>
        <taxon>Gunneridae</taxon>
        <taxon>Pentapetalae</taxon>
        <taxon>rosids</taxon>
        <taxon>fabids</taxon>
        <taxon>Malpighiales</taxon>
        <taxon>Linaceae</taxon>
        <taxon>Linum</taxon>
    </lineage>
</organism>
<dbReference type="EMBL" id="OZ034819">
    <property type="protein sequence ID" value="CAL1394013.1"/>
    <property type="molecule type" value="Genomic_DNA"/>
</dbReference>
<dbReference type="InterPro" id="IPR002129">
    <property type="entry name" value="PyrdxlP-dep_de-COase"/>
</dbReference>
<keyword evidence="5 8" id="KW-0663">Pyridoxal phosphate</keyword>
<protein>
    <recommendedName>
        <fullName evidence="3">glutamate decarboxylase</fullName>
        <ecNumber evidence="3">4.1.1.15</ecNumber>
    </recommendedName>
</protein>
<dbReference type="GO" id="GO:0005829">
    <property type="term" value="C:cytosol"/>
    <property type="evidence" value="ECO:0007669"/>
    <property type="project" value="TreeGrafter"/>
</dbReference>
<evidence type="ECO:0000256" key="2">
    <source>
        <dbReference type="ARBA" id="ARBA00009533"/>
    </source>
</evidence>
<dbReference type="Gene3D" id="3.40.640.10">
    <property type="entry name" value="Type I PLP-dependent aspartate aminotransferase-like (Major domain)"/>
    <property type="match status" value="1"/>
</dbReference>
<evidence type="ECO:0000313" key="9">
    <source>
        <dbReference type="EMBL" id="CAL1394013.1"/>
    </source>
</evidence>
<dbReference type="InterPro" id="IPR010107">
    <property type="entry name" value="Glutamate_decarboxylase"/>
</dbReference>